<dbReference type="STRING" id="1798183.GA0061080_100753"/>
<organism evidence="2 3">
    <name type="scientific">Gilliamella intestini</name>
    <dbReference type="NCBI Taxonomy" id="1798183"/>
    <lineage>
        <taxon>Bacteria</taxon>
        <taxon>Pseudomonadati</taxon>
        <taxon>Pseudomonadota</taxon>
        <taxon>Gammaproteobacteria</taxon>
        <taxon>Orbales</taxon>
        <taxon>Orbaceae</taxon>
        <taxon>Gilliamella</taxon>
    </lineage>
</organism>
<feature type="transmembrane region" description="Helical" evidence="1">
    <location>
        <begin position="56"/>
        <end position="77"/>
    </location>
</feature>
<evidence type="ECO:0000313" key="3">
    <source>
        <dbReference type="Proteomes" id="UP000199698"/>
    </source>
</evidence>
<feature type="transmembrane region" description="Helical" evidence="1">
    <location>
        <begin position="115"/>
        <end position="140"/>
    </location>
</feature>
<dbReference type="InterPro" id="IPR000462">
    <property type="entry name" value="CDP-OH_P_trans"/>
</dbReference>
<accession>A0A1C3ZZF3</accession>
<protein>
    <submittedName>
        <fullName evidence="2">CDP-diacylglycerol--glycerol-3-phosphate 3-phosphatidyltransferase</fullName>
    </submittedName>
</protein>
<dbReference type="GO" id="GO:0016020">
    <property type="term" value="C:membrane"/>
    <property type="evidence" value="ECO:0007669"/>
    <property type="project" value="InterPro"/>
</dbReference>
<keyword evidence="1" id="KW-0812">Transmembrane</keyword>
<feature type="transmembrane region" description="Helical" evidence="1">
    <location>
        <begin position="152"/>
        <end position="170"/>
    </location>
</feature>
<evidence type="ECO:0000313" key="2">
    <source>
        <dbReference type="EMBL" id="SCB87662.1"/>
    </source>
</evidence>
<gene>
    <name evidence="2" type="ORF">GA0061080_100753</name>
</gene>
<evidence type="ECO:0000256" key="1">
    <source>
        <dbReference type="SAM" id="Phobius"/>
    </source>
</evidence>
<proteinExistence type="predicted"/>
<dbReference type="GO" id="GO:0008654">
    <property type="term" value="P:phospholipid biosynthetic process"/>
    <property type="evidence" value="ECO:0007669"/>
    <property type="project" value="InterPro"/>
</dbReference>
<dbReference type="InterPro" id="IPR043130">
    <property type="entry name" value="CDP-OH_PTrfase_TM_dom"/>
</dbReference>
<keyword evidence="1" id="KW-1133">Transmembrane helix</keyword>
<dbReference type="Proteomes" id="UP000199698">
    <property type="component" value="Unassembled WGS sequence"/>
</dbReference>
<sequence length="202" mass="22972">MLSIYQLKPKFQARLRPYVDRLYKANITANQVTLVACLGSIMIAFIVGILASYQWIFFLIPIWMFIRMALNAIDGMLAREYQQKSNLGAYLNEICDVISDSVLLLIFTQLQEVNINLVICVVLLSILTEYSGILGVMIGASRRYDGPMGKSDRAFVFGVISLGIATYLLPLMWINTLLWIISFLLIYTVINRVRKGMQETQK</sequence>
<dbReference type="AlphaFoldDB" id="A0A1C3ZZF3"/>
<keyword evidence="3" id="KW-1185">Reference proteome</keyword>
<reference evidence="3" key="1">
    <citation type="submission" date="2016-08" db="EMBL/GenBank/DDBJ databases">
        <authorList>
            <person name="Varghese N."/>
            <person name="Submissions Spin"/>
        </authorList>
    </citation>
    <scope>NUCLEOTIDE SEQUENCE [LARGE SCALE GENOMIC DNA]</scope>
    <source>
        <strain evidence="3">R-53144</strain>
    </source>
</reference>
<dbReference type="Pfam" id="PF01066">
    <property type="entry name" value="CDP-OH_P_transf"/>
    <property type="match status" value="1"/>
</dbReference>
<dbReference type="GO" id="GO:0016780">
    <property type="term" value="F:phosphotransferase activity, for other substituted phosphate groups"/>
    <property type="evidence" value="ECO:0007669"/>
    <property type="project" value="InterPro"/>
</dbReference>
<feature type="transmembrane region" description="Helical" evidence="1">
    <location>
        <begin position="32"/>
        <end position="50"/>
    </location>
</feature>
<dbReference type="RefSeq" id="WP_091120907.1">
    <property type="nucleotide sequence ID" value="NZ_FMBA01000007.1"/>
</dbReference>
<dbReference type="EMBL" id="FMBA01000007">
    <property type="protein sequence ID" value="SCB87662.1"/>
    <property type="molecule type" value="Genomic_DNA"/>
</dbReference>
<keyword evidence="2" id="KW-0808">Transferase</keyword>
<keyword evidence="1" id="KW-0472">Membrane</keyword>
<dbReference type="OrthoDB" id="1034332at2"/>
<name>A0A1C3ZZF3_9GAMM</name>
<dbReference type="Gene3D" id="1.20.120.1760">
    <property type="match status" value="1"/>
</dbReference>